<proteinExistence type="predicted"/>
<dbReference type="PATRIC" id="fig|1618638.3.peg.193"/>
<dbReference type="EMBL" id="LBUU01000001">
    <property type="protein sequence ID" value="KKQ71256.1"/>
    <property type="molecule type" value="Genomic_DNA"/>
</dbReference>
<dbReference type="AlphaFoldDB" id="A0A0G0N2B7"/>
<comment type="caution">
    <text evidence="2">The sequence shown here is derived from an EMBL/GenBank/DDBJ whole genome shotgun (WGS) entry which is preliminary data.</text>
</comment>
<protein>
    <recommendedName>
        <fullName evidence="1">Transcobalamin-like C-terminal domain-containing protein</fullName>
    </recommendedName>
</protein>
<dbReference type="Gene3D" id="2.170.130.30">
    <property type="match status" value="1"/>
</dbReference>
<gene>
    <name evidence="2" type="ORF">US91_C0001G0183</name>
</gene>
<sequence length="147" mass="16441">MKNLLIIPFILASLIFGFYSGVLYSDKQAKKTAESSIQNEKNAVNLMFDFGDGKVKTFNDIAINNDVTVFSVIQKVSDENNLKLSTKDFGNGMGAFIEGIDGYMNDYNGDKYWQFWVNGEYAKIGAGSYVLKGGEVVEWKYVKGRVN</sequence>
<feature type="domain" description="Transcobalamin-like C-terminal" evidence="1">
    <location>
        <begin position="67"/>
        <end position="142"/>
    </location>
</feature>
<name>A0A0G0N2B7_9BACT</name>
<evidence type="ECO:0000313" key="3">
    <source>
        <dbReference type="Proteomes" id="UP000034022"/>
    </source>
</evidence>
<evidence type="ECO:0000259" key="1">
    <source>
        <dbReference type="Pfam" id="PF14478"/>
    </source>
</evidence>
<dbReference type="Pfam" id="PF14478">
    <property type="entry name" value="DUF4430"/>
    <property type="match status" value="1"/>
</dbReference>
<dbReference type="InterPro" id="IPR027954">
    <property type="entry name" value="Transcobalamin-like_C"/>
</dbReference>
<evidence type="ECO:0000313" key="2">
    <source>
        <dbReference type="EMBL" id="KKQ71256.1"/>
    </source>
</evidence>
<accession>A0A0G0N2B7</accession>
<organism evidence="2 3">
    <name type="scientific">Candidatus Falkowbacteria bacterium GW2011_GWE1_38_31</name>
    <dbReference type="NCBI Taxonomy" id="1618638"/>
    <lineage>
        <taxon>Bacteria</taxon>
        <taxon>Candidatus Falkowiibacteriota</taxon>
    </lineage>
</organism>
<dbReference type="Proteomes" id="UP000034022">
    <property type="component" value="Unassembled WGS sequence"/>
</dbReference>
<reference evidence="2 3" key="1">
    <citation type="journal article" date="2015" name="Nature">
        <title>rRNA introns, odd ribosomes, and small enigmatic genomes across a large radiation of phyla.</title>
        <authorList>
            <person name="Brown C.T."/>
            <person name="Hug L.A."/>
            <person name="Thomas B.C."/>
            <person name="Sharon I."/>
            <person name="Castelle C.J."/>
            <person name="Singh A."/>
            <person name="Wilkins M.J."/>
            <person name="Williams K.H."/>
            <person name="Banfield J.F."/>
        </authorList>
    </citation>
    <scope>NUCLEOTIDE SEQUENCE [LARGE SCALE GENOMIC DNA]</scope>
</reference>